<evidence type="ECO:0000313" key="1">
    <source>
        <dbReference type="EMBL" id="EME85035.1"/>
    </source>
</evidence>
<accession>M2Z5E2</accession>
<organism evidence="1 2">
    <name type="scientific">Pseudocercospora fijiensis (strain CIRAD86)</name>
    <name type="common">Black leaf streak disease fungus</name>
    <name type="synonym">Mycosphaerella fijiensis</name>
    <dbReference type="NCBI Taxonomy" id="383855"/>
    <lineage>
        <taxon>Eukaryota</taxon>
        <taxon>Fungi</taxon>
        <taxon>Dikarya</taxon>
        <taxon>Ascomycota</taxon>
        <taxon>Pezizomycotina</taxon>
        <taxon>Dothideomycetes</taxon>
        <taxon>Dothideomycetidae</taxon>
        <taxon>Mycosphaerellales</taxon>
        <taxon>Mycosphaerellaceae</taxon>
        <taxon>Pseudocercospora</taxon>
    </lineage>
</organism>
<name>M2Z5E2_PSEFD</name>
<dbReference type="HOGENOM" id="CLU_2868647_0_0_1"/>
<dbReference type="KEGG" id="pfj:MYCFIDRAFT_173905"/>
<proteinExistence type="predicted"/>
<dbReference type="VEuPathDB" id="FungiDB:MYCFIDRAFT_173905"/>
<gene>
    <name evidence="1" type="ORF">MYCFIDRAFT_173905</name>
</gene>
<keyword evidence="2" id="KW-1185">Reference proteome</keyword>
<sequence>MLHRRNIEPGATHQTLTPSFFKSLCHSNIIIFKPALLLLYAELLGGFGRPGGGTLCIRGWTLLT</sequence>
<dbReference type="GeneID" id="19333088"/>
<protein>
    <submittedName>
        <fullName evidence="1">Uncharacterized protein</fullName>
    </submittedName>
</protein>
<dbReference type="RefSeq" id="XP_007925531.1">
    <property type="nucleotide sequence ID" value="XM_007927340.1"/>
</dbReference>
<dbReference type="Proteomes" id="UP000016932">
    <property type="component" value="Unassembled WGS sequence"/>
</dbReference>
<evidence type="ECO:0000313" key="2">
    <source>
        <dbReference type="Proteomes" id="UP000016932"/>
    </source>
</evidence>
<dbReference type="AlphaFoldDB" id="M2Z5E2"/>
<dbReference type="EMBL" id="KB446557">
    <property type="protein sequence ID" value="EME85035.1"/>
    <property type="molecule type" value="Genomic_DNA"/>
</dbReference>
<reference evidence="1 2" key="1">
    <citation type="journal article" date="2012" name="PLoS Pathog.">
        <title>Diverse lifestyles and strategies of plant pathogenesis encoded in the genomes of eighteen Dothideomycetes fungi.</title>
        <authorList>
            <person name="Ohm R.A."/>
            <person name="Feau N."/>
            <person name="Henrissat B."/>
            <person name="Schoch C.L."/>
            <person name="Horwitz B.A."/>
            <person name="Barry K.W."/>
            <person name="Condon B.J."/>
            <person name="Copeland A.C."/>
            <person name="Dhillon B."/>
            <person name="Glaser F."/>
            <person name="Hesse C.N."/>
            <person name="Kosti I."/>
            <person name="LaButti K."/>
            <person name="Lindquist E.A."/>
            <person name="Lucas S."/>
            <person name="Salamov A.A."/>
            <person name="Bradshaw R.E."/>
            <person name="Ciuffetti L."/>
            <person name="Hamelin R.C."/>
            <person name="Kema G.H.J."/>
            <person name="Lawrence C."/>
            <person name="Scott J.A."/>
            <person name="Spatafora J.W."/>
            <person name="Turgeon B.G."/>
            <person name="de Wit P.J.G.M."/>
            <person name="Zhong S."/>
            <person name="Goodwin S.B."/>
            <person name="Grigoriev I.V."/>
        </authorList>
    </citation>
    <scope>NUCLEOTIDE SEQUENCE [LARGE SCALE GENOMIC DNA]</scope>
    <source>
        <strain evidence="1 2">CIRAD86</strain>
    </source>
</reference>